<sequence>MVCWLRFLQTVSDMLKGVEPDLYRRKQLAISVLKELEREKGHDLDAIRKALEEEGVEGIVRRAKGRKKKRERKEEKSEAVAEEAYS</sequence>
<reference evidence="3" key="1">
    <citation type="submission" date="2020-07" db="EMBL/GenBank/DDBJ databases">
        <title>Metabolic diversity and evolutionary history of the archaeal phylum ###Micrarchaeota### uncovered from a freshwater lake metagenome.</title>
        <authorList>
            <person name="Kadnikov V.V."/>
            <person name="Savvichev A.S."/>
            <person name="Mardanov A.V."/>
            <person name="Beletsky A.V."/>
            <person name="Chupakov A.V."/>
            <person name="Kokryatskaya N.M."/>
            <person name="Pimenov N.V."/>
            <person name="Ravin N.V."/>
        </authorList>
    </citation>
    <scope>NUCLEOTIDE SEQUENCE [LARGE SCALE GENOMIC DNA]</scope>
</reference>
<dbReference type="EMBL" id="CP058998">
    <property type="protein sequence ID" value="QLJ52457.1"/>
    <property type="molecule type" value="Genomic_DNA"/>
</dbReference>
<protein>
    <submittedName>
        <fullName evidence="2">Uncharacterized protein</fullName>
    </submittedName>
</protein>
<proteinExistence type="predicted"/>
<dbReference type="Proteomes" id="UP000510821">
    <property type="component" value="Chromosome"/>
</dbReference>
<feature type="region of interest" description="Disordered" evidence="1">
    <location>
        <begin position="62"/>
        <end position="86"/>
    </location>
</feature>
<dbReference type="AlphaFoldDB" id="A0A7D6B9P7"/>
<evidence type="ECO:0000313" key="3">
    <source>
        <dbReference type="Proteomes" id="UP000510821"/>
    </source>
</evidence>
<dbReference type="KEGG" id="flt:Sv326_0282"/>
<evidence type="ECO:0000313" key="2">
    <source>
        <dbReference type="EMBL" id="QLJ52457.1"/>
    </source>
</evidence>
<organism evidence="2 3">
    <name type="scientific">Fermentimicrarchaeum limneticum</name>
    <dbReference type="NCBI Taxonomy" id="2795018"/>
    <lineage>
        <taxon>Archaea</taxon>
        <taxon>Candidatus Micrarchaeota</taxon>
        <taxon>Candidatus Fermentimicrarchaeales</taxon>
        <taxon>Candidatus Fermentimicrarchaeaceae</taxon>
        <taxon>Candidatus Fermentimicrarchaeum</taxon>
    </lineage>
</organism>
<gene>
    <name evidence="2" type="ORF">Sv326_0282</name>
</gene>
<evidence type="ECO:0000256" key="1">
    <source>
        <dbReference type="SAM" id="MobiDB-lite"/>
    </source>
</evidence>
<accession>A0A7D6B9P7</accession>
<feature type="compositionally biased region" description="Basic residues" evidence="1">
    <location>
        <begin position="62"/>
        <end position="71"/>
    </location>
</feature>
<name>A0A7D6B9P7_FERL1</name>